<proteinExistence type="inferred from homology"/>
<dbReference type="InterPro" id="IPR000757">
    <property type="entry name" value="Beta-glucanase-like"/>
</dbReference>
<dbReference type="CDD" id="cd08023">
    <property type="entry name" value="GH16_laminarinase_like"/>
    <property type="match status" value="1"/>
</dbReference>
<dbReference type="EMBL" id="SHNP01000001">
    <property type="protein sequence ID" value="MCX2971999.1"/>
    <property type="molecule type" value="Genomic_DNA"/>
</dbReference>
<dbReference type="InterPro" id="IPR050546">
    <property type="entry name" value="Glycosyl_Hydrlase_16"/>
</dbReference>
<evidence type="ECO:0000313" key="4">
    <source>
        <dbReference type="Proteomes" id="UP001143307"/>
    </source>
</evidence>
<dbReference type="SUPFAM" id="SSF49899">
    <property type="entry name" value="Concanavalin A-like lectins/glucanases"/>
    <property type="match status" value="1"/>
</dbReference>
<organism evidence="3 4">
    <name type="scientific">Candidatus Seongchinamella marina</name>
    <dbReference type="NCBI Taxonomy" id="2518990"/>
    <lineage>
        <taxon>Bacteria</taxon>
        <taxon>Pseudomonadati</taxon>
        <taxon>Pseudomonadota</taxon>
        <taxon>Gammaproteobacteria</taxon>
        <taxon>Cellvibrionales</taxon>
        <taxon>Halieaceae</taxon>
        <taxon>Seongchinamella</taxon>
    </lineage>
</organism>
<dbReference type="Pfam" id="PF00722">
    <property type="entry name" value="Glyco_hydro_16"/>
    <property type="match status" value="1"/>
</dbReference>
<dbReference type="GO" id="GO:0016787">
    <property type="term" value="F:hydrolase activity"/>
    <property type="evidence" value="ECO:0007669"/>
    <property type="project" value="UniProtKB-KW"/>
</dbReference>
<dbReference type="Proteomes" id="UP001143307">
    <property type="component" value="Unassembled WGS sequence"/>
</dbReference>
<dbReference type="PROSITE" id="PS51257">
    <property type="entry name" value="PROKAR_LIPOPROTEIN"/>
    <property type="match status" value="1"/>
</dbReference>
<dbReference type="PROSITE" id="PS51762">
    <property type="entry name" value="GH16_2"/>
    <property type="match status" value="1"/>
</dbReference>
<comment type="caution">
    <text evidence="3">The sequence shown here is derived from an EMBL/GenBank/DDBJ whole genome shotgun (WGS) entry which is preliminary data.</text>
</comment>
<feature type="domain" description="GH16" evidence="2">
    <location>
        <begin position="33"/>
        <end position="303"/>
    </location>
</feature>
<comment type="similarity">
    <text evidence="1">Belongs to the glycosyl hydrolase 16 family.</text>
</comment>
<name>A0ABT3SRT2_9GAMM</name>
<evidence type="ECO:0000313" key="3">
    <source>
        <dbReference type="EMBL" id="MCX2971999.1"/>
    </source>
</evidence>
<protein>
    <submittedName>
        <fullName evidence="3">Glycoside hydrolase family 16 protein</fullName>
    </submittedName>
</protein>
<evidence type="ECO:0000256" key="1">
    <source>
        <dbReference type="ARBA" id="ARBA00006865"/>
    </source>
</evidence>
<dbReference type="PANTHER" id="PTHR10963:SF55">
    <property type="entry name" value="GLYCOSIDE HYDROLASE FAMILY 16 PROTEIN"/>
    <property type="match status" value="1"/>
</dbReference>
<accession>A0ABT3SRT2</accession>
<sequence length="1027" mass="110804">MYKLFKRLQHGLVLPALTALIVGCGGGGGGAESPKSPPFYPEPEDEWTMVWSDEFDGSSLDLSNWDIQKGDGSDYGIPGWGNNELQWYQAENISVVDGLMTISARTENVGGYPYTSARIRTFEKFDFTYGRIEARIQAAPGQGLWSAFWMLPTNSPYTTWAAQGEVDIMEVVNPATENERTFATVHYGFPWPLNQAAGGAPIPADDPSGEFNEYAVEWSNNELRWYVNGEHYQTVTKDTWYSYYYADQQTGYVNGAGAAPFDVDFHILLNLAVGGNLPGAPDAGSIPSDMVIDYVRVFSCSYDQDDGVGCNSNADRTLPTPDAQEPFEDSFDLYTDAAGTIPGRDGSERELAVNSFWNNEGSLVFSEVSSGDADRGTVIDVQTSNSGNISINPVDEDAVELYGMGNNPNFWELHAAELKFDIYVDSASTDSASSLLIKMDSGYPAVGFVDLKVADLPSDQWTTISVKLNDIIASRAEGLNPINTKKIVSLFVFEPTSSAHVQLDNIELACGHPTGCGIRAPGDDGGLPPDGGPPKWEGTWRIRAEAGSLRVGPEPGDGSWWAIDDAGVVDRACYYNDDYIFGTDGSFQNVLGEDTWLEPWQGVDAEQCGAPVFPHDGLTDDATWSYDEGAGTLTIDGYGAYAGLPKAVNGGELPAVAIPTSVTYNAVFGDSVSATLSIESGDGVWWTFELIKTENVEPPEGDPELAGTWRVALEEGALGVGPEPGDGSWWAIDEAGLVARECYFDDDYVFGTDGTFQNVLGDDTWLEPWQGVDAEQCGTPEFPHDGMNDATWSYDEGDGTLTLDGFGAYLGLPKAVNDGELPAVPVPTSVTYTVTFEDNNTLLVNIEAGDGVWWSYKLVKVGDAPEPPPIQGTWAVASEAGSLAVGPEPGDGSWWAIDDAGLTARACYFDDAYAFNGDGTFNNILGDDTWLEPWQGVDAEQCGEPVFPHDGVTDTTWSYDEGAGTLTLDGFGSYLGLPKAVNDGELPAVSVPTSITYNIVFEDNNRTMIVSIEAGDGVFWTYKLVKN</sequence>
<reference evidence="3" key="1">
    <citation type="submission" date="2019-02" db="EMBL/GenBank/DDBJ databases">
        <authorList>
            <person name="Li S.-H."/>
        </authorList>
    </citation>
    <scope>NUCLEOTIDE SEQUENCE</scope>
    <source>
        <strain evidence="3">IMCC8485</strain>
    </source>
</reference>
<keyword evidence="4" id="KW-1185">Reference proteome</keyword>
<dbReference type="InterPro" id="IPR013320">
    <property type="entry name" value="ConA-like_dom_sf"/>
</dbReference>
<evidence type="ECO:0000259" key="2">
    <source>
        <dbReference type="PROSITE" id="PS51762"/>
    </source>
</evidence>
<keyword evidence="3" id="KW-0378">Hydrolase</keyword>
<dbReference type="RefSeq" id="WP_279251068.1">
    <property type="nucleotide sequence ID" value="NZ_SHNP01000001.1"/>
</dbReference>
<dbReference type="Gene3D" id="2.60.120.200">
    <property type="match status" value="1"/>
</dbReference>
<dbReference type="PANTHER" id="PTHR10963">
    <property type="entry name" value="GLYCOSYL HYDROLASE-RELATED"/>
    <property type="match status" value="1"/>
</dbReference>
<dbReference type="Gene3D" id="2.60.120.430">
    <property type="entry name" value="Galactose-binding lectin"/>
    <property type="match status" value="1"/>
</dbReference>
<gene>
    <name evidence="3" type="ORF">EYC87_00180</name>
</gene>